<gene>
    <name evidence="5" type="ORF">EJ05DRAFT_327101</name>
</gene>
<sequence>MSPNPFVATQLRQLIYYNLDNDLVPNALFLAGRLHGQEPRNPDAAHLLALCNLRLGRLKTAYDYSKEKAWRGQHLGCVYVFAQTCLGLETYQEGIQALERARGLWAGRNYWNKHSEISRRHLPDAAAVNCLLGKLWKASGEVKKAVVCYVEALKLNPFMWDAFLDLCDTGAEVRTSNLFRLTPEMQSYMLHAAAAASHGAAESHPLRAPTVANRSVSHAATPGHDPFNPSTRNGADPGLNFGGSNLFSRLNEGVEVFNEAETPIANLGPYEDNSVGDTGGIPALAAPRAPIRKKNLQSFSADSGMRIPKMKPLPVDSRSKGGSEGPEVSELSQPIGQINHKRTVSGQVSQASGSTRQDPNATTRRSVRLQNANTASKPTRPDSKMSSSSNRDPELKEMREIRKTVRATGVRSRTGTTSTVARVVSGDRKPTEMTDTNTRDIRDSRGSRTTTSTVVNAPQSKAHPNDGAREIEALQILLDLLSKIGAGYFHLSRYQCAEALRAFETVPMQQRETPWVLVQMAKANYEGQRYSEAEEMFRRVKKMSPSRMEDMEIYSTVLWHMRKETELAYLAHELIEADRLCPEAWCSIGNSFSLQREHDSAVKCFKRATQLDPKFAYGYTLQGHEHVANEEYDKALYAYRCAISAEHRHYNGWYGLGKVYEKMGKYDIAEKHYKAAAQINPTNAVLIVRIGVVLEKMKKTQAALAQFTHACDLDPRSALSRFKKAHALMKLRRLNEALAELEVLKDLAPDEANVHFSLGKVYKMLKDKGSAIRHFTIALNLDPKAAQYIKETMETLDDDDDDDDDAYDDDHNDI</sequence>
<feature type="repeat" description="TPR" evidence="3">
    <location>
        <begin position="650"/>
        <end position="683"/>
    </location>
</feature>
<dbReference type="InterPro" id="IPR011990">
    <property type="entry name" value="TPR-like_helical_dom_sf"/>
</dbReference>
<evidence type="ECO:0000256" key="4">
    <source>
        <dbReference type="SAM" id="MobiDB-lite"/>
    </source>
</evidence>
<organism evidence="5 6">
    <name type="scientific">Pseudovirgaria hyperparasitica</name>
    <dbReference type="NCBI Taxonomy" id="470096"/>
    <lineage>
        <taxon>Eukaryota</taxon>
        <taxon>Fungi</taxon>
        <taxon>Dikarya</taxon>
        <taxon>Ascomycota</taxon>
        <taxon>Pezizomycotina</taxon>
        <taxon>Dothideomycetes</taxon>
        <taxon>Dothideomycetes incertae sedis</taxon>
        <taxon>Acrospermales</taxon>
        <taxon>Acrospermaceae</taxon>
        <taxon>Pseudovirgaria</taxon>
    </lineage>
</organism>
<dbReference type="SMART" id="SM00028">
    <property type="entry name" value="TPR"/>
    <property type="match status" value="8"/>
</dbReference>
<evidence type="ECO:0000313" key="5">
    <source>
        <dbReference type="EMBL" id="KAF2758942.1"/>
    </source>
</evidence>
<feature type="compositionally biased region" description="Basic and acidic residues" evidence="4">
    <location>
        <begin position="429"/>
        <end position="446"/>
    </location>
</feature>
<dbReference type="Pfam" id="PF00515">
    <property type="entry name" value="TPR_1"/>
    <property type="match status" value="2"/>
</dbReference>
<dbReference type="GO" id="GO:0016567">
    <property type="term" value="P:protein ubiquitination"/>
    <property type="evidence" value="ECO:0007669"/>
    <property type="project" value="TreeGrafter"/>
</dbReference>
<dbReference type="OrthoDB" id="329563at2759"/>
<dbReference type="Proteomes" id="UP000799437">
    <property type="component" value="Unassembled WGS sequence"/>
</dbReference>
<dbReference type="GO" id="GO:0051301">
    <property type="term" value="P:cell division"/>
    <property type="evidence" value="ECO:0007669"/>
    <property type="project" value="TreeGrafter"/>
</dbReference>
<feature type="repeat" description="TPR" evidence="3">
    <location>
        <begin position="126"/>
        <end position="159"/>
    </location>
</feature>
<feature type="repeat" description="TPR" evidence="3">
    <location>
        <begin position="582"/>
        <end position="615"/>
    </location>
</feature>
<keyword evidence="6" id="KW-1185">Reference proteome</keyword>
<dbReference type="GO" id="GO:0005737">
    <property type="term" value="C:cytoplasm"/>
    <property type="evidence" value="ECO:0007669"/>
    <property type="project" value="TreeGrafter"/>
</dbReference>
<evidence type="ECO:0000313" key="6">
    <source>
        <dbReference type="Proteomes" id="UP000799437"/>
    </source>
</evidence>
<keyword evidence="1 3" id="KW-0802">TPR repeat</keyword>
<feature type="region of interest" description="Disordered" evidence="4">
    <location>
        <begin position="793"/>
        <end position="814"/>
    </location>
</feature>
<dbReference type="PROSITE" id="PS50293">
    <property type="entry name" value="TPR_REGION"/>
    <property type="match status" value="1"/>
</dbReference>
<dbReference type="RefSeq" id="XP_033601393.1">
    <property type="nucleotide sequence ID" value="XM_033740809.1"/>
</dbReference>
<feature type="compositionally biased region" description="Acidic residues" evidence="4">
    <location>
        <begin position="794"/>
        <end position="814"/>
    </location>
</feature>
<comment type="similarity">
    <text evidence="2">Belongs to the APC3/CDC27 family.</text>
</comment>
<feature type="region of interest" description="Disordered" evidence="4">
    <location>
        <begin position="297"/>
        <end position="396"/>
    </location>
</feature>
<feature type="region of interest" description="Disordered" evidence="4">
    <location>
        <begin position="429"/>
        <end position="465"/>
    </location>
</feature>
<dbReference type="InterPro" id="IPR019734">
    <property type="entry name" value="TPR_rpt"/>
</dbReference>
<feature type="repeat" description="TPR" evidence="3">
    <location>
        <begin position="684"/>
        <end position="717"/>
    </location>
</feature>
<dbReference type="GO" id="GO:0007091">
    <property type="term" value="P:metaphase/anaphase transition of mitotic cell cycle"/>
    <property type="evidence" value="ECO:0007669"/>
    <property type="project" value="TreeGrafter"/>
</dbReference>
<protein>
    <submittedName>
        <fullName evidence="5">TPR-like protein</fullName>
    </submittedName>
</protein>
<evidence type="ECO:0000256" key="2">
    <source>
        <dbReference type="ARBA" id="ARBA00038210"/>
    </source>
</evidence>
<reference evidence="5" key="1">
    <citation type="journal article" date="2020" name="Stud. Mycol.">
        <title>101 Dothideomycetes genomes: a test case for predicting lifestyles and emergence of pathogens.</title>
        <authorList>
            <person name="Haridas S."/>
            <person name="Albert R."/>
            <person name="Binder M."/>
            <person name="Bloem J."/>
            <person name="Labutti K."/>
            <person name="Salamov A."/>
            <person name="Andreopoulos B."/>
            <person name="Baker S."/>
            <person name="Barry K."/>
            <person name="Bills G."/>
            <person name="Bluhm B."/>
            <person name="Cannon C."/>
            <person name="Castanera R."/>
            <person name="Culley D."/>
            <person name="Daum C."/>
            <person name="Ezra D."/>
            <person name="Gonzalez J."/>
            <person name="Henrissat B."/>
            <person name="Kuo A."/>
            <person name="Liang C."/>
            <person name="Lipzen A."/>
            <person name="Lutzoni F."/>
            <person name="Magnuson J."/>
            <person name="Mondo S."/>
            <person name="Nolan M."/>
            <person name="Ohm R."/>
            <person name="Pangilinan J."/>
            <person name="Park H.-J."/>
            <person name="Ramirez L."/>
            <person name="Alfaro M."/>
            <person name="Sun H."/>
            <person name="Tritt A."/>
            <person name="Yoshinaga Y."/>
            <person name="Zwiers L.-H."/>
            <person name="Turgeon B."/>
            <person name="Goodwin S."/>
            <person name="Spatafora J."/>
            <person name="Crous P."/>
            <person name="Grigoriev I."/>
        </authorList>
    </citation>
    <scope>NUCLEOTIDE SEQUENCE</scope>
    <source>
        <strain evidence="5">CBS 121739</strain>
    </source>
</reference>
<proteinExistence type="inferred from homology"/>
<dbReference type="PANTHER" id="PTHR12558:SF13">
    <property type="entry name" value="CELL DIVISION CYCLE PROTEIN 27 HOMOLOG"/>
    <property type="match status" value="1"/>
</dbReference>
<dbReference type="GeneID" id="54481863"/>
<feature type="repeat" description="TPR" evidence="3">
    <location>
        <begin position="752"/>
        <end position="785"/>
    </location>
</feature>
<evidence type="ECO:0000256" key="3">
    <source>
        <dbReference type="PROSITE-ProRule" id="PRU00339"/>
    </source>
</evidence>
<dbReference type="PANTHER" id="PTHR12558">
    <property type="entry name" value="CELL DIVISION CYCLE 16,23,27"/>
    <property type="match status" value="1"/>
</dbReference>
<dbReference type="Gene3D" id="1.25.40.10">
    <property type="entry name" value="Tetratricopeptide repeat domain"/>
    <property type="match status" value="4"/>
</dbReference>
<dbReference type="GO" id="GO:0005680">
    <property type="term" value="C:anaphase-promoting complex"/>
    <property type="evidence" value="ECO:0007669"/>
    <property type="project" value="TreeGrafter"/>
</dbReference>
<dbReference type="Pfam" id="PF12895">
    <property type="entry name" value="ANAPC3"/>
    <property type="match status" value="1"/>
</dbReference>
<dbReference type="GO" id="GO:0031145">
    <property type="term" value="P:anaphase-promoting complex-dependent catabolic process"/>
    <property type="evidence" value="ECO:0007669"/>
    <property type="project" value="TreeGrafter"/>
</dbReference>
<feature type="compositionally biased region" description="Polar residues" evidence="4">
    <location>
        <begin position="344"/>
        <end position="377"/>
    </location>
</feature>
<dbReference type="SUPFAM" id="SSF48452">
    <property type="entry name" value="TPR-like"/>
    <property type="match status" value="3"/>
</dbReference>
<dbReference type="PROSITE" id="PS50005">
    <property type="entry name" value="TPR"/>
    <property type="match status" value="5"/>
</dbReference>
<evidence type="ECO:0000256" key="1">
    <source>
        <dbReference type="ARBA" id="ARBA00022803"/>
    </source>
</evidence>
<dbReference type="AlphaFoldDB" id="A0A6A6W7V9"/>
<accession>A0A6A6W7V9</accession>
<feature type="region of interest" description="Disordered" evidence="4">
    <location>
        <begin position="217"/>
        <end position="239"/>
    </location>
</feature>
<dbReference type="EMBL" id="ML996570">
    <property type="protein sequence ID" value="KAF2758942.1"/>
    <property type="molecule type" value="Genomic_DNA"/>
</dbReference>
<name>A0A6A6W7V9_9PEZI</name>